<evidence type="ECO:0000313" key="2">
    <source>
        <dbReference type="Proteomes" id="UP001374599"/>
    </source>
</evidence>
<comment type="caution">
    <text evidence="1">The sequence shown here is derived from an EMBL/GenBank/DDBJ whole genome shotgun (WGS) entry which is preliminary data.</text>
</comment>
<gene>
    <name evidence="1" type="ORF">AN2V17_12710</name>
</gene>
<evidence type="ECO:0000313" key="1">
    <source>
        <dbReference type="EMBL" id="GMQ62040.1"/>
    </source>
</evidence>
<proteinExistence type="predicted"/>
<organism evidence="1 2">
    <name type="scientific">Vallitalea maricola</name>
    <dbReference type="NCBI Taxonomy" id="3074433"/>
    <lineage>
        <taxon>Bacteria</taxon>
        <taxon>Bacillati</taxon>
        <taxon>Bacillota</taxon>
        <taxon>Clostridia</taxon>
        <taxon>Lachnospirales</taxon>
        <taxon>Vallitaleaceae</taxon>
        <taxon>Vallitalea</taxon>
    </lineage>
</organism>
<accession>A0ACB5UGP5</accession>
<protein>
    <submittedName>
        <fullName evidence="1">ABC transporter permease subunit</fullName>
    </submittedName>
</protein>
<dbReference type="EMBL" id="BTPU01000019">
    <property type="protein sequence ID" value="GMQ62040.1"/>
    <property type="molecule type" value="Genomic_DNA"/>
</dbReference>
<name>A0ACB5UGP5_9FIRM</name>
<reference evidence="1" key="1">
    <citation type="submission" date="2023-09" db="EMBL/GenBank/DDBJ databases">
        <title>Vallitalea sediminicola and Vallitalea maricola sp. nov., anaerobic bacteria isolated from marine sediment.</title>
        <authorList>
            <person name="Hirano S."/>
            <person name="Maeda A."/>
            <person name="Terahara T."/>
            <person name="Mori K."/>
            <person name="Hamada M."/>
            <person name="Matsumoto R."/>
            <person name="Kobayashi T."/>
        </authorList>
    </citation>
    <scope>NUCLEOTIDE SEQUENCE</scope>
    <source>
        <strain evidence="1">AN17-2</strain>
    </source>
</reference>
<dbReference type="Proteomes" id="UP001374599">
    <property type="component" value="Unassembled WGS sequence"/>
</dbReference>
<keyword evidence="2" id="KW-1185">Reference proteome</keyword>
<sequence>MKTMTAKAPKKIVKSNKRSVWKRICKYKILYLFLLPAIVFYFVFGYIPMYGVTLAFKDFRFDTGILMSPWVGLKYVRKFFTYFQFELLIRNSFVISFLKLLLGFPAPIILALMLNEVRINKFKRVIQTVTYLPYFVSWVVVATIFSKFLSPHQGLFNDLRMAMGKEPIFFLGFAKWFYIVIISSDIWKNIGFNSIIYLAALSSIDPMLYEAAAIDGASKWKRLINITLPGIMPTVGILFILSMSGLLKAGYEQIILFQQPPTIPVSEVLETYSVKVGLQQGQYSYATVVGLFQSIVSLILIVVTNRIAKKVSNTSLW</sequence>